<organism evidence="3 4">
    <name type="scientific">Bacillus sonorensis</name>
    <dbReference type="NCBI Taxonomy" id="119858"/>
    <lineage>
        <taxon>Bacteria</taxon>
        <taxon>Bacillati</taxon>
        <taxon>Bacillota</taxon>
        <taxon>Bacilli</taxon>
        <taxon>Bacillales</taxon>
        <taxon>Bacillaceae</taxon>
        <taxon>Bacillus</taxon>
    </lineage>
</organism>
<sequence length="214" mass="24936">MKPILHFLLRVYTASTMSVLLWLISFFAFDQTFLLSSLYAGAGWAAIYLGGKWYGTHLFLKENQLTRREFAYIKQNLQEAKAKIARLRKALFKVKNIQTIKQNLEILRIVRKIYTVTKNDPKRFYQAERFYYQTLDSIVELTEKYAFLASQPKRSAKLEVSLSETRMTIDKLAKQLEEDLYDLLETDIEHLEFELDVAKHSLKKAGGGKPDEPV</sequence>
<protein>
    <submittedName>
        <fullName evidence="3">Protein XpaC</fullName>
    </submittedName>
</protein>
<dbReference type="RefSeq" id="WP_006640367.1">
    <property type="nucleotide sequence ID" value="NZ_BORD01000011.1"/>
</dbReference>
<evidence type="ECO:0000313" key="4">
    <source>
        <dbReference type="Proteomes" id="UP000196877"/>
    </source>
</evidence>
<evidence type="ECO:0000256" key="1">
    <source>
        <dbReference type="SAM" id="Coils"/>
    </source>
</evidence>
<feature type="coiled-coil region" evidence="1">
    <location>
        <begin position="70"/>
        <end position="97"/>
    </location>
</feature>
<dbReference type="Proteomes" id="UP000196877">
    <property type="component" value="Chromosome"/>
</dbReference>
<keyword evidence="2" id="KW-0472">Membrane</keyword>
<accession>A0ABM6LBW0</accession>
<dbReference type="Pfam" id="PF10112">
    <property type="entry name" value="Halogen_Hydrol"/>
    <property type="match status" value="1"/>
</dbReference>
<proteinExistence type="predicted"/>
<feature type="transmembrane region" description="Helical" evidence="2">
    <location>
        <begin position="7"/>
        <end position="27"/>
    </location>
</feature>
<keyword evidence="1" id="KW-0175">Coiled coil</keyword>
<keyword evidence="2" id="KW-0812">Transmembrane</keyword>
<dbReference type="InterPro" id="IPR018770">
    <property type="entry name" value="ChloroindolylP_hydrolase"/>
</dbReference>
<evidence type="ECO:0000313" key="3">
    <source>
        <dbReference type="EMBL" id="ASB86616.1"/>
    </source>
</evidence>
<gene>
    <name evidence="3" type="ORF">S101395_00039</name>
</gene>
<feature type="transmembrane region" description="Helical" evidence="2">
    <location>
        <begin position="33"/>
        <end position="51"/>
    </location>
</feature>
<keyword evidence="4" id="KW-1185">Reference proteome</keyword>
<evidence type="ECO:0000256" key="2">
    <source>
        <dbReference type="SAM" id="Phobius"/>
    </source>
</evidence>
<keyword evidence="2" id="KW-1133">Transmembrane helix</keyword>
<dbReference type="EMBL" id="CP021920">
    <property type="protein sequence ID" value="ASB86616.1"/>
    <property type="molecule type" value="Genomic_DNA"/>
</dbReference>
<dbReference type="GeneID" id="92851028"/>
<name>A0ABM6LBW0_9BACI</name>
<reference evidence="3 4" key="1">
    <citation type="submission" date="2017-06" db="EMBL/GenBank/DDBJ databases">
        <title>Genome sequence of Bacillus sonorensis strain SRCM101395.</title>
        <authorList>
            <person name="Cho S.H."/>
        </authorList>
    </citation>
    <scope>NUCLEOTIDE SEQUENCE [LARGE SCALE GENOMIC DNA]</scope>
    <source>
        <strain evidence="3 4">SRCM101395</strain>
    </source>
</reference>